<proteinExistence type="predicted"/>
<dbReference type="EMBL" id="JAEHFW010000001">
    <property type="protein sequence ID" value="MBK0378562.1"/>
    <property type="molecule type" value="Genomic_DNA"/>
</dbReference>
<name>A0A934UM67_9SPHI</name>
<reference evidence="1" key="1">
    <citation type="submission" date="2020-12" db="EMBL/GenBank/DDBJ databases">
        <title>Bacterial novel species Mucilaginibacter sp. SD-g isolated from soil.</title>
        <authorList>
            <person name="Jung H.-Y."/>
        </authorList>
    </citation>
    <scope>NUCLEOTIDE SEQUENCE</scope>
    <source>
        <strain evidence="1">SD-g</strain>
    </source>
</reference>
<protein>
    <submittedName>
        <fullName evidence="1">Uncharacterized protein</fullName>
    </submittedName>
</protein>
<dbReference type="GO" id="GO:0003824">
    <property type="term" value="F:catalytic activity"/>
    <property type="evidence" value="ECO:0007669"/>
    <property type="project" value="InterPro"/>
</dbReference>
<comment type="caution">
    <text evidence="1">The sequence shown here is derived from an EMBL/GenBank/DDBJ whole genome shotgun (WGS) entry which is preliminary data.</text>
</comment>
<evidence type="ECO:0000313" key="2">
    <source>
        <dbReference type="Proteomes" id="UP000613193"/>
    </source>
</evidence>
<dbReference type="RefSeq" id="WP_200064521.1">
    <property type="nucleotide sequence ID" value="NZ_JAEHFW010000001.1"/>
</dbReference>
<sequence length="202" mass="23784">MESFETVEIDRQICYQHIGALFTDIVLQAGLNYQNIVRPRVQHLLFNYPDDYTRESFEQLIAQVGLENLIRWRHPEKLRRMRDLLTVTAMYEVDSCIDFKVFLGEKKNREKLLEIKGFGPKTIDYTLKLLNFDTVAVDRHIYSFVEMANIPATGYNYTKQVVEYAADFLQVSRSAIDYSIWLYMSQKLNKKSTETSQLQLVF</sequence>
<gene>
    <name evidence="1" type="ORF">I5M19_04540</name>
</gene>
<evidence type="ECO:0000313" key="1">
    <source>
        <dbReference type="EMBL" id="MBK0378562.1"/>
    </source>
</evidence>
<accession>A0A934UM67</accession>
<dbReference type="GO" id="GO:0006281">
    <property type="term" value="P:DNA repair"/>
    <property type="evidence" value="ECO:0007669"/>
    <property type="project" value="InterPro"/>
</dbReference>
<dbReference type="InterPro" id="IPR011257">
    <property type="entry name" value="DNA_glycosylase"/>
</dbReference>
<dbReference type="SUPFAM" id="SSF48150">
    <property type="entry name" value="DNA-glycosylase"/>
    <property type="match status" value="1"/>
</dbReference>
<organism evidence="1 2">
    <name type="scientific">Mucilaginibacter segetis</name>
    <dbReference type="NCBI Taxonomy" id="2793071"/>
    <lineage>
        <taxon>Bacteria</taxon>
        <taxon>Pseudomonadati</taxon>
        <taxon>Bacteroidota</taxon>
        <taxon>Sphingobacteriia</taxon>
        <taxon>Sphingobacteriales</taxon>
        <taxon>Sphingobacteriaceae</taxon>
        <taxon>Mucilaginibacter</taxon>
    </lineage>
</organism>
<dbReference type="AlphaFoldDB" id="A0A934UM67"/>
<keyword evidence="2" id="KW-1185">Reference proteome</keyword>
<dbReference type="Proteomes" id="UP000613193">
    <property type="component" value="Unassembled WGS sequence"/>
</dbReference>